<evidence type="ECO:0000313" key="2">
    <source>
        <dbReference type="Proteomes" id="UP000466442"/>
    </source>
</evidence>
<dbReference type="Proteomes" id="UP000466442">
    <property type="component" value="Unassembled WGS sequence"/>
</dbReference>
<organism evidence="1 2">
    <name type="scientific">Apolygus lucorum</name>
    <name type="common">Small green plant bug</name>
    <name type="synonym">Lygocoris lucorum</name>
    <dbReference type="NCBI Taxonomy" id="248454"/>
    <lineage>
        <taxon>Eukaryota</taxon>
        <taxon>Metazoa</taxon>
        <taxon>Ecdysozoa</taxon>
        <taxon>Arthropoda</taxon>
        <taxon>Hexapoda</taxon>
        <taxon>Insecta</taxon>
        <taxon>Pterygota</taxon>
        <taxon>Neoptera</taxon>
        <taxon>Paraneoptera</taxon>
        <taxon>Hemiptera</taxon>
        <taxon>Heteroptera</taxon>
        <taxon>Panheteroptera</taxon>
        <taxon>Cimicomorpha</taxon>
        <taxon>Miridae</taxon>
        <taxon>Mirini</taxon>
        <taxon>Apolygus</taxon>
    </lineage>
</organism>
<dbReference type="EMBL" id="WIXP02000008">
    <property type="protein sequence ID" value="KAF6207086.1"/>
    <property type="molecule type" value="Genomic_DNA"/>
</dbReference>
<protein>
    <submittedName>
        <fullName evidence="1">Uncharacterized protein</fullName>
    </submittedName>
</protein>
<name>A0A6A4JHQ9_APOLU</name>
<keyword evidence="2" id="KW-1185">Reference proteome</keyword>
<dbReference type="AlphaFoldDB" id="A0A6A4JHQ9"/>
<reference evidence="1" key="1">
    <citation type="journal article" date="2021" name="Mol. Ecol. Resour.">
        <title>Apolygus lucorum genome provides insights into omnivorousness and mesophyll feeding.</title>
        <authorList>
            <person name="Liu Y."/>
            <person name="Liu H."/>
            <person name="Wang H."/>
            <person name="Huang T."/>
            <person name="Liu B."/>
            <person name="Yang B."/>
            <person name="Yin L."/>
            <person name="Li B."/>
            <person name="Zhang Y."/>
            <person name="Zhang S."/>
            <person name="Jiang F."/>
            <person name="Zhang X."/>
            <person name="Ren Y."/>
            <person name="Wang B."/>
            <person name="Wang S."/>
            <person name="Lu Y."/>
            <person name="Wu K."/>
            <person name="Fan W."/>
            <person name="Wang G."/>
        </authorList>
    </citation>
    <scope>NUCLEOTIDE SEQUENCE</scope>
    <source>
        <strain evidence="1">12Hb</strain>
    </source>
</reference>
<gene>
    <name evidence="1" type="ORF">GE061_018325</name>
</gene>
<sequence>MQNGCWSYPKLDGLDEKRQKPKMFKKCNIWRDPDLDRNKKKERSFPNKMKRFLCELRGEDRLYLGPVVTPSIDKFRGISTVFTKYPSQQARDVSAKPAGRYPGTQKQKLKILTEGVCLADGDPGVVRCQNCDYPLEPQRRRRPPHVFAPIVVHSLETRSRMIEERSFSRASTVLFNRHGLKTPEILRIKRRHSSTELYKSVVAA</sequence>
<accession>A0A6A4JHQ9</accession>
<proteinExistence type="predicted"/>
<evidence type="ECO:0000313" key="1">
    <source>
        <dbReference type="EMBL" id="KAF6207086.1"/>
    </source>
</evidence>
<comment type="caution">
    <text evidence="1">The sequence shown here is derived from an EMBL/GenBank/DDBJ whole genome shotgun (WGS) entry which is preliminary data.</text>
</comment>